<evidence type="ECO:0000313" key="7">
    <source>
        <dbReference type="Proteomes" id="UP000294850"/>
    </source>
</evidence>
<accession>A0A4R5DTF2</accession>
<gene>
    <name evidence="6" type="ORF">E0F88_12725</name>
</gene>
<dbReference type="InterPro" id="IPR042095">
    <property type="entry name" value="SUMF_sf"/>
</dbReference>
<evidence type="ECO:0000259" key="5">
    <source>
        <dbReference type="Pfam" id="PF12867"/>
    </source>
</evidence>
<dbReference type="Pfam" id="PF03781">
    <property type="entry name" value="FGE-sulfatase"/>
    <property type="match status" value="1"/>
</dbReference>
<evidence type="ECO:0000259" key="4">
    <source>
        <dbReference type="Pfam" id="PF03781"/>
    </source>
</evidence>
<dbReference type="AlphaFoldDB" id="A0A4R5DTF2"/>
<dbReference type="RefSeq" id="WP_131958634.1">
    <property type="nucleotide sequence ID" value="NZ_SMFL01000004.1"/>
</dbReference>
<dbReference type="Gene3D" id="3.90.1580.10">
    <property type="entry name" value="paralog of FGE (formylglycine-generating enzyme)"/>
    <property type="match status" value="2"/>
</dbReference>
<name>A0A4R5DTF2_9BACT</name>
<sequence length="385" mass="45184">MTTTNIREAYIDVRKLSETICEPLETEDYVPQPVPFVSPPKWHLAHSTWFFETFILKSFDPTYRVFDPAFNYLFNSYYNNIGERTVRTNRGNVTRPTIKNVYAYRHYVDKHVLELLSGPLIEKMLPLIQLGLQHEQQHQELMITDVKYILGHNPIFPVYKPEHNLVNSQNPEYGFVSITEGVYEIGYTGEDFCFDNELGRHKTYIQNFEISKSLVTNEEYLAFMDAGGYQDFNLWLDEGWSWVTQNGINSPLYWHKMNGEWFYYTLAGLQQVNPKAILSHVSFYEASAFAQWKQMRLPTEFEWEVASEQLSWGQRWEWTNSSYLPYPGFTKAAGAVGEYNGKFMINQMVLRGASVATSPDHSRSTYRNFFHTNERWQYTGIRLVK</sequence>
<keyword evidence="1" id="KW-0560">Oxidoreductase</keyword>
<dbReference type="InterPro" id="IPR051043">
    <property type="entry name" value="Sulfatase_Mod_Factor_Kinase"/>
</dbReference>
<evidence type="ECO:0000256" key="3">
    <source>
        <dbReference type="ARBA" id="ARBA00037882"/>
    </source>
</evidence>
<dbReference type="GO" id="GO:0052699">
    <property type="term" value="P:ergothioneine biosynthetic process"/>
    <property type="evidence" value="ECO:0007669"/>
    <property type="project" value="InterPro"/>
</dbReference>
<dbReference type="Proteomes" id="UP000294850">
    <property type="component" value="Unassembled WGS sequence"/>
</dbReference>
<protein>
    <submittedName>
        <fullName evidence="6">Ergothioneine biosynthesis protein EgtB</fullName>
    </submittedName>
</protein>
<feature type="domain" description="Sulfatase-modifying factor enzyme-like" evidence="4">
    <location>
        <begin position="174"/>
        <end position="307"/>
    </location>
</feature>
<dbReference type="InterPro" id="IPR024775">
    <property type="entry name" value="DinB-like"/>
</dbReference>
<proteinExistence type="predicted"/>
<dbReference type="Pfam" id="PF12867">
    <property type="entry name" value="DinB_2"/>
    <property type="match status" value="1"/>
</dbReference>
<dbReference type="PANTHER" id="PTHR23150">
    <property type="entry name" value="SULFATASE MODIFYING FACTOR 1, 2"/>
    <property type="match status" value="1"/>
</dbReference>
<feature type="domain" description="DinB-like" evidence="5">
    <location>
        <begin position="12"/>
        <end position="141"/>
    </location>
</feature>
<dbReference type="InterPro" id="IPR016187">
    <property type="entry name" value="CTDL_fold"/>
</dbReference>
<dbReference type="PANTHER" id="PTHR23150:SF36">
    <property type="entry name" value="HERCYNINE OXYGENASE"/>
    <property type="match status" value="1"/>
</dbReference>
<dbReference type="OrthoDB" id="9768004at2"/>
<evidence type="ECO:0000256" key="1">
    <source>
        <dbReference type="ARBA" id="ARBA00023002"/>
    </source>
</evidence>
<dbReference type="NCBIfam" id="TIGR03440">
    <property type="entry name" value="egtB_TIGR03440"/>
    <property type="match status" value="1"/>
</dbReference>
<dbReference type="EMBL" id="SMFL01000004">
    <property type="protein sequence ID" value="TDE15371.1"/>
    <property type="molecule type" value="Genomic_DNA"/>
</dbReference>
<dbReference type="InterPro" id="IPR017806">
    <property type="entry name" value="EgtB"/>
</dbReference>
<comment type="pathway">
    <text evidence="3">Amino-acid biosynthesis; ergothioneine biosynthesis.</text>
</comment>
<keyword evidence="2" id="KW-0408">Iron</keyword>
<evidence type="ECO:0000256" key="2">
    <source>
        <dbReference type="ARBA" id="ARBA00023004"/>
    </source>
</evidence>
<evidence type="ECO:0000313" key="6">
    <source>
        <dbReference type="EMBL" id="TDE15371.1"/>
    </source>
</evidence>
<keyword evidence="7" id="KW-1185">Reference proteome</keyword>
<reference evidence="6 7" key="1">
    <citation type="submission" date="2019-03" db="EMBL/GenBank/DDBJ databases">
        <title>Dyadobacter AR-3-6 sp. nov., isolated from arctic soil.</title>
        <authorList>
            <person name="Chaudhary D.K."/>
        </authorList>
    </citation>
    <scope>NUCLEOTIDE SEQUENCE [LARGE SCALE GENOMIC DNA]</scope>
    <source>
        <strain evidence="6 7">AR-3-6</strain>
    </source>
</reference>
<comment type="caution">
    <text evidence="6">The sequence shown here is derived from an EMBL/GenBank/DDBJ whole genome shotgun (WGS) entry which is preliminary data.</text>
</comment>
<organism evidence="6 7">
    <name type="scientific">Dyadobacter psychrotolerans</name>
    <dbReference type="NCBI Taxonomy" id="2541721"/>
    <lineage>
        <taxon>Bacteria</taxon>
        <taxon>Pseudomonadati</taxon>
        <taxon>Bacteroidota</taxon>
        <taxon>Cytophagia</taxon>
        <taxon>Cytophagales</taxon>
        <taxon>Spirosomataceae</taxon>
        <taxon>Dyadobacter</taxon>
    </lineage>
</organism>
<dbReference type="SUPFAM" id="SSF56436">
    <property type="entry name" value="C-type lectin-like"/>
    <property type="match status" value="1"/>
</dbReference>
<dbReference type="InterPro" id="IPR005532">
    <property type="entry name" value="SUMF_dom"/>
</dbReference>